<sequence>MVALDTSKPLAEIDSIANAILTPVAHWYEGQRKKTGSIDSNVMCAGMYVTEFLASAFPLTREVYAAKSQVKGASGAKARALLKDHGEHRQFTKEGGRTSRATIRHAETLADLINSIGGKHGVASLTQLERRLLAALLQRWFVIRVQEDYFEKQNISAEIDPNNSIHATVARILEAGRQRGGTAAGAIAQHLVGAKLQLRFPAEEINSESYTTADVQTGRAGDFQVRDTAIHVTMSPTESLFRERCKHNIDQGFRSRVLIPEDKRAAAVQLAGLASLEERVAIQSIEDFVGTNIEEIAIFSKRDLGSQLRKLLESYNMRIQKAEADQSLKIDIPENL</sequence>
<evidence type="ECO:0000313" key="1">
    <source>
        <dbReference type="EMBL" id="NKZ03159.1"/>
    </source>
</evidence>
<dbReference type="EMBL" id="JAAXPI010000004">
    <property type="protein sequence ID" value="NKZ03159.1"/>
    <property type="molecule type" value="Genomic_DNA"/>
</dbReference>
<proteinExistence type="predicted"/>
<name>A0A846YS55_9ACTN</name>
<keyword evidence="2" id="KW-1185">Reference proteome</keyword>
<dbReference type="Proteomes" id="UP000579250">
    <property type="component" value="Unassembled WGS sequence"/>
</dbReference>
<dbReference type="AlphaFoldDB" id="A0A846YS55"/>
<protein>
    <submittedName>
        <fullName evidence="1">DUF4928 family protein</fullName>
    </submittedName>
</protein>
<gene>
    <name evidence="1" type="ORF">HGB48_05260</name>
</gene>
<accession>A0A846YS55</accession>
<evidence type="ECO:0000313" key="2">
    <source>
        <dbReference type="Proteomes" id="UP000579250"/>
    </source>
</evidence>
<dbReference type="InterPro" id="IPR032564">
    <property type="entry name" value="DUF4928"/>
</dbReference>
<organism evidence="1 2">
    <name type="scientific">Actinomadura latina</name>
    <dbReference type="NCBI Taxonomy" id="163603"/>
    <lineage>
        <taxon>Bacteria</taxon>
        <taxon>Bacillati</taxon>
        <taxon>Actinomycetota</taxon>
        <taxon>Actinomycetes</taxon>
        <taxon>Streptosporangiales</taxon>
        <taxon>Thermomonosporaceae</taxon>
        <taxon>Actinomadura</taxon>
    </lineage>
</organism>
<reference evidence="1 2" key="1">
    <citation type="submission" date="2020-04" db="EMBL/GenBank/DDBJ databases">
        <title>MicrobeNet Type strains.</title>
        <authorList>
            <person name="Nicholson A.C."/>
        </authorList>
    </citation>
    <scope>NUCLEOTIDE SEQUENCE [LARGE SCALE GENOMIC DNA]</scope>
    <source>
        <strain evidence="1 2">ATCC BAA-277</strain>
    </source>
</reference>
<dbReference type="Pfam" id="PF16280">
    <property type="entry name" value="DUF4928"/>
    <property type="match status" value="1"/>
</dbReference>
<comment type="caution">
    <text evidence="1">The sequence shown here is derived from an EMBL/GenBank/DDBJ whole genome shotgun (WGS) entry which is preliminary data.</text>
</comment>
<dbReference type="RefSeq" id="WP_083945832.1">
    <property type="nucleotide sequence ID" value="NZ_JAAXPI010000004.1"/>
</dbReference>